<evidence type="ECO:0000256" key="5">
    <source>
        <dbReference type="ARBA" id="ARBA00023008"/>
    </source>
</evidence>
<dbReference type="GO" id="GO:0009308">
    <property type="term" value="P:amine metabolic process"/>
    <property type="evidence" value="ECO:0007669"/>
    <property type="project" value="UniProtKB-UniRule"/>
</dbReference>
<dbReference type="GO" id="GO:0005507">
    <property type="term" value="F:copper ion binding"/>
    <property type="evidence" value="ECO:0007669"/>
    <property type="project" value="InterPro"/>
</dbReference>
<comment type="PTM">
    <text evidence="8 9">Topaquinone (TPQ) is generated by copper-dependent autoxidation of a specific tyrosyl residue.</text>
</comment>
<comment type="cofactor">
    <cofactor evidence="9">
        <name>Cu cation</name>
        <dbReference type="ChEBI" id="CHEBI:23378"/>
    </cofactor>
    <text evidence="9">Contains 1 topaquinone per subunit.</text>
</comment>
<evidence type="ECO:0000256" key="8">
    <source>
        <dbReference type="PIRSR" id="PIRSR600269-51"/>
    </source>
</evidence>
<feature type="active site" description="Proton acceptor" evidence="7">
    <location>
        <position position="322"/>
    </location>
</feature>
<evidence type="ECO:0000256" key="2">
    <source>
        <dbReference type="ARBA" id="ARBA00022723"/>
    </source>
</evidence>
<dbReference type="InterPro" id="IPR015800">
    <property type="entry name" value="Cu_amine_oxidase_N2"/>
</dbReference>
<feature type="modified residue" description="2',4',5'-topaquinone" evidence="8">
    <location>
        <position position="410"/>
    </location>
</feature>
<feature type="domain" description="Copper amine oxidase catalytic" evidence="11">
    <location>
        <begin position="246"/>
        <end position="658"/>
    </location>
</feature>
<dbReference type="Pfam" id="PF02728">
    <property type="entry name" value="Cu_amine_oxidN3"/>
    <property type="match status" value="1"/>
</dbReference>
<keyword evidence="10" id="KW-0732">Signal</keyword>
<keyword evidence="4 9" id="KW-0560">Oxidoreductase</keyword>
<name>A0AAP0JU39_9MAGN</name>
<feature type="signal peptide" evidence="10">
    <location>
        <begin position="1"/>
        <end position="20"/>
    </location>
</feature>
<dbReference type="Gene3D" id="2.70.98.20">
    <property type="entry name" value="Copper amine oxidase, catalytic domain"/>
    <property type="match status" value="1"/>
</dbReference>
<dbReference type="InterPro" id="IPR015802">
    <property type="entry name" value="Cu_amine_oxidase_N3"/>
</dbReference>
<dbReference type="InterPro" id="IPR049947">
    <property type="entry name" value="Cu_Am_Ox_Cu-bd"/>
</dbReference>
<dbReference type="InterPro" id="IPR015798">
    <property type="entry name" value="Cu_amine_oxidase_C"/>
</dbReference>
<dbReference type="InterPro" id="IPR016182">
    <property type="entry name" value="Cu_amine_oxidase_N-reg"/>
</dbReference>
<dbReference type="FunFam" id="3.10.450.40:FF:000012">
    <property type="entry name" value="Amine oxidase"/>
    <property type="match status" value="1"/>
</dbReference>
<comment type="similarity">
    <text evidence="1 9">Belongs to the copper/topaquinone oxidase family.</text>
</comment>
<dbReference type="Gene3D" id="3.10.450.40">
    <property type="match status" value="2"/>
</dbReference>
<feature type="active site" description="Schiff-base intermediate with substrate; via topaquinone" evidence="7">
    <location>
        <position position="410"/>
    </location>
</feature>
<dbReference type="AlphaFoldDB" id="A0AAP0JU39"/>
<dbReference type="PROSITE" id="PS01164">
    <property type="entry name" value="COPPER_AMINE_OXID_1"/>
    <property type="match status" value="1"/>
</dbReference>
<dbReference type="PROSITE" id="PS01165">
    <property type="entry name" value="COPPER_AMINE_OXID_2"/>
    <property type="match status" value="1"/>
</dbReference>
<keyword evidence="15" id="KW-1185">Reference proteome</keyword>
<dbReference type="Pfam" id="PF02727">
    <property type="entry name" value="Cu_amine_oxidN2"/>
    <property type="match status" value="1"/>
</dbReference>
<feature type="domain" description="Copper amine oxidase N2-terminal" evidence="12">
    <location>
        <begin position="21"/>
        <end position="116"/>
    </location>
</feature>
<dbReference type="PANTHER" id="PTHR10638">
    <property type="entry name" value="COPPER AMINE OXIDASE"/>
    <property type="match status" value="1"/>
</dbReference>
<dbReference type="GO" id="GO:0048038">
    <property type="term" value="F:quinone binding"/>
    <property type="evidence" value="ECO:0007669"/>
    <property type="project" value="InterPro"/>
</dbReference>
<keyword evidence="5 9" id="KW-0186">Copper</keyword>
<dbReference type="SUPFAM" id="SSF49998">
    <property type="entry name" value="Amine oxidase catalytic domain"/>
    <property type="match status" value="1"/>
</dbReference>
<evidence type="ECO:0000259" key="12">
    <source>
        <dbReference type="Pfam" id="PF02727"/>
    </source>
</evidence>
<accession>A0AAP0JU39</accession>
<gene>
    <name evidence="14" type="ORF">Scep_009500</name>
</gene>
<keyword evidence="2 9" id="KW-0479">Metal-binding</keyword>
<evidence type="ECO:0000256" key="10">
    <source>
        <dbReference type="SAM" id="SignalP"/>
    </source>
</evidence>
<dbReference type="FunFam" id="2.70.98.20:FF:000004">
    <property type="entry name" value="Amine oxidase"/>
    <property type="match status" value="1"/>
</dbReference>
<organism evidence="14 15">
    <name type="scientific">Stephania cephalantha</name>
    <dbReference type="NCBI Taxonomy" id="152367"/>
    <lineage>
        <taxon>Eukaryota</taxon>
        <taxon>Viridiplantae</taxon>
        <taxon>Streptophyta</taxon>
        <taxon>Embryophyta</taxon>
        <taxon>Tracheophyta</taxon>
        <taxon>Spermatophyta</taxon>
        <taxon>Magnoliopsida</taxon>
        <taxon>Ranunculales</taxon>
        <taxon>Menispermaceae</taxon>
        <taxon>Menispermoideae</taxon>
        <taxon>Cissampelideae</taxon>
        <taxon>Stephania</taxon>
    </lineage>
</organism>
<evidence type="ECO:0000259" key="13">
    <source>
        <dbReference type="Pfam" id="PF02728"/>
    </source>
</evidence>
<evidence type="ECO:0000313" key="14">
    <source>
        <dbReference type="EMBL" id="KAK9139819.1"/>
    </source>
</evidence>
<dbReference type="EMBL" id="JBBNAG010000004">
    <property type="protein sequence ID" value="KAK9139819.1"/>
    <property type="molecule type" value="Genomic_DNA"/>
</dbReference>
<dbReference type="SUPFAM" id="SSF54416">
    <property type="entry name" value="Amine oxidase N-terminal region"/>
    <property type="match status" value="2"/>
</dbReference>
<dbReference type="InterPro" id="IPR036460">
    <property type="entry name" value="Cu_amine_oxidase_C_sf"/>
</dbReference>
<dbReference type="EC" id="1.4.3.-" evidence="9"/>
<dbReference type="PANTHER" id="PTHR10638:SF40">
    <property type="entry name" value="PRIMARY AMINE OXIDASE 1"/>
    <property type="match status" value="1"/>
</dbReference>
<comment type="caution">
    <text evidence="14">The sequence shown here is derived from an EMBL/GenBank/DDBJ whole genome shotgun (WGS) entry which is preliminary data.</text>
</comment>
<dbReference type="GO" id="GO:0008131">
    <property type="term" value="F:primary methylamine oxidase activity"/>
    <property type="evidence" value="ECO:0007669"/>
    <property type="project" value="InterPro"/>
</dbReference>
<reference evidence="14 15" key="1">
    <citation type="submission" date="2024-01" db="EMBL/GenBank/DDBJ databases">
        <title>Genome assemblies of Stephania.</title>
        <authorList>
            <person name="Yang L."/>
        </authorList>
    </citation>
    <scope>NUCLEOTIDE SEQUENCE [LARGE SCALE GENOMIC DNA]</scope>
    <source>
        <strain evidence="14">JXDWG</strain>
        <tissue evidence="14">Leaf</tissue>
    </source>
</reference>
<feature type="chain" id="PRO_5042850405" description="Amine oxidase" evidence="10">
    <location>
        <begin position="21"/>
        <end position="662"/>
    </location>
</feature>
<dbReference type="Pfam" id="PF01179">
    <property type="entry name" value="Cu_amine_oxid"/>
    <property type="match status" value="1"/>
</dbReference>
<dbReference type="InterPro" id="IPR049948">
    <property type="entry name" value="Cu_Am_ox_TPQ-bd"/>
</dbReference>
<sequence length="662" mass="74808">MSMFSLLSLLLLCFINTSINHPLDPLSPSEINQITHIVHNHYSKTSTSPSPNYTFHYVDLEEPEKHRVLQWLSSNHPTTRSTTSPLPRLAKAIIRANGATHELVVDLTDSSLISDRVYAGHGYPPLTIKEMTAALELPFKSPQFQHSILSRGLNLSQVSCIPLTTGWFGQAKTKRAVNVVCLYRGGTENIFSRPIEGITMLVDLEAMKMTKYFDRFKAPLPKAEGTRYKSSKQDFKVISDFRAKWAQPKTHGFSIDGHMVKWANWAFHVQFNTRAGVIISTASIFDSEQGKYRSVLYRGHASETFVPYMDPSDGWSFRAYLDIGEYGFGRTASPLEPGLDCPGNAVFLDGYATGADGKPYKIPRVICIFERYTGHAAWRHTESFIKGELITEVRPEVNLVVRIVSTVGNYDYIEDWEFTQSGTIKVGVGLSGILQMKATSYTNIDQITEDVHGTLVAHNTLAIYHDHFITYHLDLDVDGNDNSFVKSKMKTKRVTQPGSTPRKSYWTVVQETMKTEADAKVQLSSEPVDLLVINPNKKTNVGNYVGYRLMHGLSATSLLADDDYPQIRAAYSKWPLWVTRYNQSERWASGFYTDQSHGDDGLAIWSRRNREIENKDIVVWYTVGFHHIPCQEDFPVMPTIRSGFQLRPANFFNHNPMLPPLA</sequence>
<dbReference type="Proteomes" id="UP001419268">
    <property type="component" value="Unassembled WGS sequence"/>
</dbReference>
<evidence type="ECO:0000256" key="6">
    <source>
        <dbReference type="ARBA" id="ARBA00023157"/>
    </source>
</evidence>
<evidence type="ECO:0000256" key="1">
    <source>
        <dbReference type="ARBA" id="ARBA00007983"/>
    </source>
</evidence>
<keyword evidence="6" id="KW-1015">Disulfide bond</keyword>
<evidence type="ECO:0000256" key="7">
    <source>
        <dbReference type="PIRSR" id="PIRSR600269-50"/>
    </source>
</evidence>
<evidence type="ECO:0000256" key="9">
    <source>
        <dbReference type="RuleBase" id="RU000672"/>
    </source>
</evidence>
<feature type="domain" description="Copper amine oxidase N3-terminal" evidence="13">
    <location>
        <begin position="124"/>
        <end position="216"/>
    </location>
</feature>
<protein>
    <recommendedName>
        <fullName evidence="9">Amine oxidase</fullName>
        <ecNumber evidence="9">1.4.3.-</ecNumber>
    </recommendedName>
</protein>
<evidence type="ECO:0000256" key="3">
    <source>
        <dbReference type="ARBA" id="ARBA00022772"/>
    </source>
</evidence>
<proteinExistence type="inferred from homology"/>
<evidence type="ECO:0000259" key="11">
    <source>
        <dbReference type="Pfam" id="PF01179"/>
    </source>
</evidence>
<keyword evidence="3 7" id="KW-0801">TPQ</keyword>
<evidence type="ECO:0000256" key="4">
    <source>
        <dbReference type="ARBA" id="ARBA00023002"/>
    </source>
</evidence>
<dbReference type="InterPro" id="IPR000269">
    <property type="entry name" value="Cu_amine_oxidase"/>
</dbReference>
<evidence type="ECO:0000313" key="15">
    <source>
        <dbReference type="Proteomes" id="UP001419268"/>
    </source>
</evidence>